<dbReference type="OMA" id="ECGVHPP"/>
<dbReference type="FunFam" id="2.10.25.10:FF:000240">
    <property type="entry name" value="Vitamin K-dependent protein S"/>
    <property type="match status" value="1"/>
</dbReference>
<dbReference type="InterPro" id="IPR000742">
    <property type="entry name" value="EGF"/>
</dbReference>
<feature type="domain" description="EGF-like calcium-binding" evidence="8">
    <location>
        <begin position="84"/>
        <end position="124"/>
    </location>
</feature>
<evidence type="ECO:0000256" key="1">
    <source>
        <dbReference type="ARBA" id="ARBA00004613"/>
    </source>
</evidence>
<keyword evidence="12" id="KW-1185">Reference proteome</keyword>
<evidence type="ECO:0000313" key="11">
    <source>
        <dbReference type="EnsemblMetazoa" id="CapteP131372"/>
    </source>
</evidence>
<evidence type="ECO:0000256" key="5">
    <source>
        <dbReference type="ARBA" id="ARBA00022737"/>
    </source>
</evidence>
<dbReference type="STRING" id="283909.R7UWZ0"/>
<keyword evidence="3" id="KW-0245">EGF-like domain</keyword>
<sequence>DVNECLVLNGGCGMYCTNSEGSFVCSCKEGFLLGNDQLTCEDINECDFYNGGCSHTCLNEEGSYSCQCPFDHVLNKTDAKSCYDTDECAGGDHGCEKTCVNLNGSFECTCDAEEQLMPDKKTCTSQSHAQLSFFWVLIIPTIFVYT</sequence>
<evidence type="ECO:0000256" key="4">
    <source>
        <dbReference type="ARBA" id="ARBA00022729"/>
    </source>
</evidence>
<dbReference type="HOGENOM" id="CLU_004826_9_1_1"/>
<evidence type="ECO:0000256" key="3">
    <source>
        <dbReference type="ARBA" id="ARBA00022536"/>
    </source>
</evidence>
<evidence type="ECO:0000256" key="6">
    <source>
        <dbReference type="ARBA" id="ARBA00023157"/>
    </source>
</evidence>
<dbReference type="PROSITE" id="PS01187">
    <property type="entry name" value="EGF_CA"/>
    <property type="match status" value="2"/>
</dbReference>
<dbReference type="InterPro" id="IPR018097">
    <property type="entry name" value="EGF_Ca-bd_CS"/>
</dbReference>
<dbReference type="SUPFAM" id="SSF57184">
    <property type="entry name" value="Growth factor receptor domain"/>
    <property type="match status" value="1"/>
</dbReference>
<dbReference type="InterPro" id="IPR052080">
    <property type="entry name" value="vWF_C/EGF_Fibrillin"/>
</dbReference>
<dbReference type="PANTHER" id="PTHR47333">
    <property type="entry name" value="VON WILLEBRAND FACTOR C AND EGF DOMAIN-CONTAINING PROTEIN"/>
    <property type="match status" value="1"/>
</dbReference>
<protein>
    <recommendedName>
        <fullName evidence="13">EGF-like domain-containing protein</fullName>
    </recommendedName>
</protein>
<dbReference type="InterPro" id="IPR009030">
    <property type="entry name" value="Growth_fac_rcpt_cys_sf"/>
</dbReference>
<evidence type="ECO:0000313" key="12">
    <source>
        <dbReference type="Proteomes" id="UP000014760"/>
    </source>
</evidence>
<dbReference type="GO" id="GO:0005509">
    <property type="term" value="F:calcium ion binding"/>
    <property type="evidence" value="ECO:0007669"/>
    <property type="project" value="InterPro"/>
</dbReference>
<dbReference type="PANTHER" id="PTHR47333:SF4">
    <property type="entry name" value="EGF-LIKE DOMAIN-CONTAINING PROTEIN"/>
    <property type="match status" value="1"/>
</dbReference>
<keyword evidence="5" id="KW-0677">Repeat</keyword>
<evidence type="ECO:0000259" key="8">
    <source>
        <dbReference type="SMART" id="SM00179"/>
    </source>
</evidence>
<reference evidence="11" key="3">
    <citation type="submission" date="2015-06" db="UniProtKB">
        <authorList>
            <consortium name="EnsemblMetazoa"/>
        </authorList>
    </citation>
    <scope>IDENTIFICATION</scope>
</reference>
<organism evidence="10">
    <name type="scientific">Capitella teleta</name>
    <name type="common">Polychaete worm</name>
    <dbReference type="NCBI Taxonomy" id="283909"/>
    <lineage>
        <taxon>Eukaryota</taxon>
        <taxon>Metazoa</taxon>
        <taxon>Spiralia</taxon>
        <taxon>Lophotrochozoa</taxon>
        <taxon>Annelida</taxon>
        <taxon>Polychaeta</taxon>
        <taxon>Sedentaria</taxon>
        <taxon>Scolecida</taxon>
        <taxon>Capitellidae</taxon>
        <taxon>Capitella</taxon>
    </lineage>
</organism>
<dbReference type="SMART" id="SM00179">
    <property type="entry name" value="EGF_CA"/>
    <property type="match status" value="3"/>
</dbReference>
<feature type="domain" description="EGF-like calcium-binding" evidence="8">
    <location>
        <begin position="42"/>
        <end position="83"/>
    </location>
</feature>
<keyword evidence="2" id="KW-0964">Secreted</keyword>
<evidence type="ECO:0000313" key="10">
    <source>
        <dbReference type="EMBL" id="ELU11108.1"/>
    </source>
</evidence>
<reference evidence="12" key="1">
    <citation type="submission" date="2012-12" db="EMBL/GenBank/DDBJ databases">
        <authorList>
            <person name="Hellsten U."/>
            <person name="Grimwood J."/>
            <person name="Chapman J.A."/>
            <person name="Shapiro H."/>
            <person name="Aerts A."/>
            <person name="Otillar R.P."/>
            <person name="Terry A.Y."/>
            <person name="Boore J.L."/>
            <person name="Simakov O."/>
            <person name="Marletaz F."/>
            <person name="Cho S.-J."/>
            <person name="Edsinger-Gonzales E."/>
            <person name="Havlak P."/>
            <person name="Kuo D.-H."/>
            <person name="Larsson T."/>
            <person name="Lv J."/>
            <person name="Arendt D."/>
            <person name="Savage R."/>
            <person name="Osoegawa K."/>
            <person name="de Jong P."/>
            <person name="Lindberg D.R."/>
            <person name="Seaver E.C."/>
            <person name="Weisblat D.A."/>
            <person name="Putnam N.H."/>
            <person name="Grigoriev I.V."/>
            <person name="Rokhsar D.S."/>
        </authorList>
    </citation>
    <scope>NUCLEOTIDE SEQUENCE</scope>
    <source>
        <strain evidence="12">I ESC-2004</strain>
    </source>
</reference>
<feature type="domain" description="EGF-like calcium-binding" evidence="8">
    <location>
        <begin position="1"/>
        <end position="41"/>
    </location>
</feature>
<evidence type="ECO:0008006" key="13">
    <source>
        <dbReference type="Google" id="ProtNLM"/>
    </source>
</evidence>
<dbReference type="EMBL" id="KB296957">
    <property type="protein sequence ID" value="ELU11108.1"/>
    <property type="molecule type" value="Genomic_DNA"/>
</dbReference>
<evidence type="ECO:0000256" key="7">
    <source>
        <dbReference type="ARBA" id="ARBA00023180"/>
    </source>
</evidence>
<evidence type="ECO:0000256" key="2">
    <source>
        <dbReference type="ARBA" id="ARBA00022525"/>
    </source>
</evidence>
<dbReference type="EnsemblMetazoa" id="CapteT131372">
    <property type="protein sequence ID" value="CapteP131372"/>
    <property type="gene ID" value="CapteG131372"/>
</dbReference>
<dbReference type="SMART" id="SM00181">
    <property type="entry name" value="EGF"/>
    <property type="match status" value="3"/>
</dbReference>
<accession>R7UWZ0</accession>
<dbReference type="FunFam" id="2.10.25.10:FF:000014">
    <property type="entry name" value="Latent-transforming growth factor beta-binding protein 3"/>
    <property type="match status" value="1"/>
</dbReference>
<dbReference type="InterPro" id="IPR049883">
    <property type="entry name" value="NOTCH1_EGF-like"/>
</dbReference>
<dbReference type="Pfam" id="PF14670">
    <property type="entry name" value="FXa_inhibition"/>
    <property type="match status" value="2"/>
</dbReference>
<dbReference type="Pfam" id="PF07645">
    <property type="entry name" value="EGF_CA"/>
    <property type="match status" value="1"/>
</dbReference>
<feature type="domain" description="EGF-like" evidence="9">
    <location>
        <begin position="45"/>
        <end position="83"/>
    </location>
</feature>
<dbReference type="InterPro" id="IPR001881">
    <property type="entry name" value="EGF-like_Ca-bd_dom"/>
</dbReference>
<feature type="non-terminal residue" evidence="10">
    <location>
        <position position="1"/>
    </location>
</feature>
<keyword evidence="6" id="KW-1015">Disulfide bond</keyword>
<gene>
    <name evidence="10" type="ORF">CAPTEDRAFT_131372</name>
</gene>
<reference evidence="10 12" key="2">
    <citation type="journal article" date="2013" name="Nature">
        <title>Insights into bilaterian evolution from three spiralian genomes.</title>
        <authorList>
            <person name="Simakov O."/>
            <person name="Marletaz F."/>
            <person name="Cho S.J."/>
            <person name="Edsinger-Gonzales E."/>
            <person name="Havlak P."/>
            <person name="Hellsten U."/>
            <person name="Kuo D.H."/>
            <person name="Larsson T."/>
            <person name="Lv J."/>
            <person name="Arendt D."/>
            <person name="Savage R."/>
            <person name="Osoegawa K."/>
            <person name="de Jong P."/>
            <person name="Grimwood J."/>
            <person name="Chapman J.A."/>
            <person name="Shapiro H."/>
            <person name="Aerts A."/>
            <person name="Otillar R.P."/>
            <person name="Terry A.Y."/>
            <person name="Boore J.L."/>
            <person name="Grigoriev I.V."/>
            <person name="Lindberg D.R."/>
            <person name="Seaver E.C."/>
            <person name="Weisblat D.A."/>
            <person name="Putnam N.H."/>
            <person name="Rokhsar D.S."/>
        </authorList>
    </citation>
    <scope>NUCLEOTIDE SEQUENCE</scope>
    <source>
        <strain evidence="10 12">I ESC-2004</strain>
    </source>
</reference>
<feature type="domain" description="EGF-like" evidence="9">
    <location>
        <begin position="87"/>
        <end position="124"/>
    </location>
</feature>
<dbReference type="Proteomes" id="UP000014760">
    <property type="component" value="Unassembled WGS sequence"/>
</dbReference>
<feature type="domain" description="EGF-like" evidence="9">
    <location>
        <begin position="4"/>
        <end position="41"/>
    </location>
</feature>
<dbReference type="OrthoDB" id="6286622at2759"/>
<dbReference type="GO" id="GO:0005576">
    <property type="term" value="C:extracellular region"/>
    <property type="evidence" value="ECO:0007669"/>
    <property type="project" value="UniProtKB-SubCell"/>
</dbReference>
<dbReference type="EMBL" id="AMQN01005847">
    <property type="status" value="NOT_ANNOTATED_CDS"/>
    <property type="molecule type" value="Genomic_DNA"/>
</dbReference>
<name>R7UWZ0_CAPTE</name>
<keyword evidence="4" id="KW-0732">Signal</keyword>
<keyword evidence="7" id="KW-0325">Glycoprotein</keyword>
<dbReference type="Gene3D" id="2.10.25.10">
    <property type="entry name" value="Laminin"/>
    <property type="match status" value="3"/>
</dbReference>
<comment type="subcellular location">
    <subcellularLocation>
        <location evidence="1">Secreted</location>
    </subcellularLocation>
</comment>
<proteinExistence type="predicted"/>
<evidence type="ECO:0000259" key="9">
    <source>
        <dbReference type="SMART" id="SM00181"/>
    </source>
</evidence>
<dbReference type="AlphaFoldDB" id="R7UWZ0"/>